<dbReference type="InterPro" id="IPR011703">
    <property type="entry name" value="ATPase_AAA-3"/>
</dbReference>
<reference evidence="6 7" key="1">
    <citation type="submission" date="2019-07" db="EMBL/GenBank/DDBJ databases">
        <title>Litoreibacter alkalisoli sp. nov., isolated from saline-alkaline soil.</title>
        <authorList>
            <person name="Wang S."/>
            <person name="Xu L."/>
            <person name="Xing Y.-T."/>
            <person name="Sun J.-Q."/>
        </authorList>
    </citation>
    <scope>NUCLEOTIDE SEQUENCE [LARGE SCALE GENOMIC DNA]</scope>
    <source>
        <strain evidence="6 7">LN3S51</strain>
    </source>
</reference>
<dbReference type="Gene3D" id="3.40.50.300">
    <property type="entry name" value="P-loop containing nucleotide triphosphate hydrolases"/>
    <property type="match status" value="1"/>
</dbReference>
<dbReference type="PIRSF" id="PIRSF002849">
    <property type="entry name" value="AAA_ATPase_chaperone_MoxR_prd"/>
    <property type="match status" value="1"/>
</dbReference>
<dbReference type="InterPro" id="IPR027417">
    <property type="entry name" value="P-loop_NTPase"/>
</dbReference>
<dbReference type="Pfam" id="PF07726">
    <property type="entry name" value="AAA_3"/>
    <property type="match status" value="1"/>
</dbReference>
<dbReference type="Proteomes" id="UP000318483">
    <property type="component" value="Chromosome"/>
</dbReference>
<keyword evidence="2" id="KW-0067">ATP-binding</keyword>
<accession>A0A5B8IXI3</accession>
<organism evidence="6 7">
    <name type="scientific">Qingshengfaniella alkalisoli</name>
    <dbReference type="NCBI Taxonomy" id="2599296"/>
    <lineage>
        <taxon>Bacteria</taxon>
        <taxon>Pseudomonadati</taxon>
        <taxon>Pseudomonadota</taxon>
        <taxon>Alphaproteobacteria</taxon>
        <taxon>Rhodobacterales</taxon>
        <taxon>Paracoccaceae</taxon>
        <taxon>Qingshengfaniella</taxon>
    </lineage>
</organism>
<evidence type="ECO:0000313" key="6">
    <source>
        <dbReference type="EMBL" id="QDY69621.1"/>
    </source>
</evidence>
<evidence type="ECO:0000259" key="4">
    <source>
        <dbReference type="Pfam" id="PF07726"/>
    </source>
</evidence>
<evidence type="ECO:0000256" key="3">
    <source>
        <dbReference type="ARBA" id="ARBA00061607"/>
    </source>
</evidence>
<dbReference type="EMBL" id="CP042261">
    <property type="protein sequence ID" value="QDY69621.1"/>
    <property type="molecule type" value="Genomic_DNA"/>
</dbReference>
<dbReference type="GO" id="GO:0016887">
    <property type="term" value="F:ATP hydrolysis activity"/>
    <property type="evidence" value="ECO:0007669"/>
    <property type="project" value="InterPro"/>
</dbReference>
<evidence type="ECO:0000256" key="1">
    <source>
        <dbReference type="ARBA" id="ARBA00022741"/>
    </source>
</evidence>
<comment type="similarity">
    <text evidence="3">Belongs to the MoxR family.</text>
</comment>
<dbReference type="InterPro" id="IPR041628">
    <property type="entry name" value="ChlI/MoxR_AAA_lid"/>
</dbReference>
<dbReference type="OrthoDB" id="9808397at2"/>
<gene>
    <name evidence="6" type="ORF">FPZ52_08285</name>
</gene>
<keyword evidence="7" id="KW-1185">Reference proteome</keyword>
<dbReference type="Gene3D" id="1.10.8.80">
    <property type="entry name" value="Magnesium chelatase subunit I, C-Terminal domain"/>
    <property type="match status" value="1"/>
</dbReference>
<name>A0A5B8IXI3_9RHOB</name>
<evidence type="ECO:0000256" key="2">
    <source>
        <dbReference type="ARBA" id="ARBA00022840"/>
    </source>
</evidence>
<dbReference type="Pfam" id="PF17863">
    <property type="entry name" value="AAA_lid_2"/>
    <property type="match status" value="1"/>
</dbReference>
<feature type="domain" description="ATPase AAA-3" evidence="4">
    <location>
        <begin position="48"/>
        <end position="179"/>
    </location>
</feature>
<sequence>MTNNALNPKSFTPQDQVDILRERMGQAIIGQRDVIERLLIGLLANGNLLVEGLPGLAKTRAIKALAKNLQCDFSRIQFTPDLLPSDVTGTEVYYQTDSGSEFRFEPGPIFANIVLADEINRAPAKVQAALLEAMEERQVTVAGKTHKMPPLFMVMATQNPIEQEGTYPLPEAQMDRFLMHVSIAYPPVEDEVEVIRLVRGEEIAANAPPAEAGSASKPTTVSQDAIFAARHEIGAIHVSDAMERYMADLVNATRVPESFGNDLQRWIEVGASPRASLALDRCGRTHAWLAGRDYVDPEDIRAIAPDVMRHRLGLSYEAQGEGVSADTAVAEILRQVALP</sequence>
<protein>
    <submittedName>
        <fullName evidence="6">MoxR family ATPase</fullName>
    </submittedName>
</protein>
<dbReference type="SUPFAM" id="SSF52540">
    <property type="entry name" value="P-loop containing nucleoside triphosphate hydrolases"/>
    <property type="match status" value="1"/>
</dbReference>
<evidence type="ECO:0000259" key="5">
    <source>
        <dbReference type="Pfam" id="PF17863"/>
    </source>
</evidence>
<dbReference type="KEGG" id="lit:FPZ52_08285"/>
<dbReference type="AlphaFoldDB" id="A0A5B8IXI3"/>
<dbReference type="PANTHER" id="PTHR42759">
    <property type="entry name" value="MOXR FAMILY PROTEIN"/>
    <property type="match status" value="1"/>
</dbReference>
<feature type="domain" description="ChlI/MoxR AAA lid" evidence="5">
    <location>
        <begin position="267"/>
        <end position="332"/>
    </location>
</feature>
<keyword evidence="1" id="KW-0547">Nucleotide-binding</keyword>
<evidence type="ECO:0000313" key="7">
    <source>
        <dbReference type="Proteomes" id="UP000318483"/>
    </source>
</evidence>
<dbReference type="FunFam" id="3.40.50.300:FF:000640">
    <property type="entry name" value="MoxR family ATPase"/>
    <property type="match status" value="1"/>
</dbReference>
<dbReference type="InterPro" id="IPR050764">
    <property type="entry name" value="CbbQ/NirQ/NorQ/GpvN"/>
</dbReference>
<dbReference type="GO" id="GO:0005524">
    <property type="term" value="F:ATP binding"/>
    <property type="evidence" value="ECO:0007669"/>
    <property type="project" value="UniProtKB-KW"/>
</dbReference>
<dbReference type="PANTHER" id="PTHR42759:SF1">
    <property type="entry name" value="MAGNESIUM-CHELATASE SUBUNIT CHLD"/>
    <property type="match status" value="1"/>
</dbReference>
<dbReference type="RefSeq" id="WP_146364999.1">
    <property type="nucleotide sequence ID" value="NZ_CP042261.1"/>
</dbReference>
<proteinExistence type="inferred from homology"/>